<dbReference type="InterPro" id="IPR035919">
    <property type="entry name" value="EAL_sf"/>
</dbReference>
<evidence type="ECO:0000259" key="1">
    <source>
        <dbReference type="PROSITE" id="PS50883"/>
    </source>
</evidence>
<dbReference type="NCBIfam" id="TIGR00254">
    <property type="entry name" value="GGDEF"/>
    <property type="match status" value="1"/>
</dbReference>
<dbReference type="Gene3D" id="3.20.20.450">
    <property type="entry name" value="EAL domain"/>
    <property type="match status" value="1"/>
</dbReference>
<dbReference type="STRING" id="209880.SAMN02910343_00185"/>
<dbReference type="GeneID" id="87755235"/>
<dbReference type="Pfam" id="PF00563">
    <property type="entry name" value="EAL"/>
    <property type="match status" value="1"/>
</dbReference>
<dbReference type="InterPro" id="IPR052155">
    <property type="entry name" value="Biofilm_reg_signaling"/>
</dbReference>
<dbReference type="Gene3D" id="3.30.450.20">
    <property type="entry name" value="PAS domain"/>
    <property type="match status" value="2"/>
</dbReference>
<dbReference type="PROSITE" id="PS50887">
    <property type="entry name" value="GGDEF"/>
    <property type="match status" value="1"/>
</dbReference>
<dbReference type="AlphaFoldDB" id="A0A1G5UW97"/>
<gene>
    <name evidence="3" type="ORF">SAMN02910343_00185</name>
</gene>
<feature type="domain" description="GGDEF" evidence="2">
    <location>
        <begin position="152"/>
        <end position="277"/>
    </location>
</feature>
<dbReference type="InterPro" id="IPR043128">
    <property type="entry name" value="Rev_trsase/Diguanyl_cyclase"/>
</dbReference>
<dbReference type="PANTHER" id="PTHR44757:SF2">
    <property type="entry name" value="BIOFILM ARCHITECTURE MAINTENANCE PROTEIN MBAA"/>
    <property type="match status" value="1"/>
</dbReference>
<evidence type="ECO:0000259" key="2">
    <source>
        <dbReference type="PROSITE" id="PS50887"/>
    </source>
</evidence>
<dbReference type="SMART" id="SM00267">
    <property type="entry name" value="GGDEF"/>
    <property type="match status" value="2"/>
</dbReference>
<dbReference type="InterPro" id="IPR035965">
    <property type="entry name" value="PAS-like_dom_sf"/>
</dbReference>
<sequence length="1105" mass="126859">MGTHIDNQALEKIPFGVLVFDSRDYNHILFASRRAAQVWDCQDEEELLAYWNAGLSHGIYPGDMDRVFQDISQVSDGEKNEFQITFRILTRKGAMRFVHMSGRREVQDGLIYACVTVHNAEESDVDMLTGLPGPMQFSSHVEALCRNGTEAGKYAVLAFNIERFRLINERFGLREGDLCLKRLAGILTRVFSGGIVCRYAVDTFYVFTQTAHMDDALEIYRELLKKQMSPEWKCVVNIGVFLMPSRELPVGVCMSHAMQACRSLTGTNGKRIAYYDRALEKEIAFARYIEGHLEEAVSRGWIKVYYQPVVRPVNMALCSMEALARWEDPNFGFLVPGQFIPILEEKKQIHKLDRAMISLVCREYEKRVSQGKEVVPVSFNLSRYDFLTGDIVSFIEDEVRTHHVPKDMIHVEITESMMVSEVEVIASAVRRLHEAGYQVWMDDFGSGYSSLNLLKDYDFDKIKLDMKFFSTFTQKSKHIVMTMVRMIKELHSQTLAEGVETAEEFEFLKRIGCERAQGYYIGKPAPYDATLEQVKKLGVQIEPRRIRRFIDKAIKVDFQQDTPLALAELNGQTLTPLYIRQDYKKLLDELCKITGRKLRVEEPSAPWGQTIDFLQTLKQEGSEGVTYMAHGYIYIRLEARVVSVLKGEDRRLYACSLTMVKSRGNRYSQMGEAVARNISQIFRYASIVSVPENKIQVVFNYTGVPEGLLAGTNLSEWTQRGYRRLIHPMDQDRYAAFVDREKLKKALQGRQYVAGLFRTRADDGSYPWRIHIIARFSDPDRQLLYLTSAITFDSQDVVAAMYENSSKGQASNPRDAVLLRAELWDSLVDFMPFKFFWKDREHRFLGASHSFLTYYGVSLKDIVGKKEEEIGNWVIDRRLYIDDEDQCMQEGKAIMNTEGQVTVGGMSRHIYSSKIPVFTNGEVIGLIGYFFSEEEMKAVEAQRQRLLTVDSLTGVMNHNGLAGEVYRFARSYHQLGVDFALADIHIRGMDEIWSSYGERFTQLVVKHITGTLQQVLGNHGELARLSEDQFLAIIHFRKRDEITEWMEKIKEAVWNIHEVDNISITVQAECRGAPFSEQGVEIMWQAIMEGIKRFSADRAEQTLRP</sequence>
<name>A0A1G5UW97_9FIRM</name>
<dbReference type="SUPFAM" id="SSF141868">
    <property type="entry name" value="EAL domain-like"/>
    <property type="match status" value="1"/>
</dbReference>
<accession>A0A1G5UW97</accession>
<dbReference type="RefSeq" id="WP_159427809.1">
    <property type="nucleotide sequence ID" value="NZ_FMXA01000003.1"/>
</dbReference>
<dbReference type="PROSITE" id="PS50883">
    <property type="entry name" value="EAL"/>
    <property type="match status" value="1"/>
</dbReference>
<evidence type="ECO:0000313" key="3">
    <source>
        <dbReference type="EMBL" id="SDA37903.1"/>
    </source>
</evidence>
<dbReference type="OrthoDB" id="9813903at2"/>
<dbReference type="SMART" id="SM00052">
    <property type="entry name" value="EAL"/>
    <property type="match status" value="1"/>
</dbReference>
<dbReference type="PANTHER" id="PTHR44757">
    <property type="entry name" value="DIGUANYLATE CYCLASE DGCP"/>
    <property type="match status" value="1"/>
</dbReference>
<dbReference type="CDD" id="cd01948">
    <property type="entry name" value="EAL"/>
    <property type="match status" value="1"/>
</dbReference>
<organism evidence="3 4">
    <name type="scientific">Allisonella histaminiformans</name>
    <dbReference type="NCBI Taxonomy" id="209880"/>
    <lineage>
        <taxon>Bacteria</taxon>
        <taxon>Bacillati</taxon>
        <taxon>Bacillota</taxon>
        <taxon>Negativicutes</taxon>
        <taxon>Veillonellales</taxon>
        <taxon>Veillonellaceae</taxon>
        <taxon>Allisonella</taxon>
    </lineage>
</organism>
<keyword evidence="4" id="KW-1185">Reference proteome</keyword>
<dbReference type="Pfam" id="PF08448">
    <property type="entry name" value="PAS_4"/>
    <property type="match status" value="1"/>
</dbReference>
<dbReference type="InterPro" id="IPR000160">
    <property type="entry name" value="GGDEF_dom"/>
</dbReference>
<dbReference type="InterPro" id="IPR013656">
    <property type="entry name" value="PAS_4"/>
</dbReference>
<dbReference type="InterPro" id="IPR001633">
    <property type="entry name" value="EAL_dom"/>
</dbReference>
<dbReference type="EMBL" id="FMXA01000003">
    <property type="protein sequence ID" value="SDA37903.1"/>
    <property type="molecule type" value="Genomic_DNA"/>
</dbReference>
<dbReference type="SUPFAM" id="SSF55073">
    <property type="entry name" value="Nucleotide cyclase"/>
    <property type="match status" value="2"/>
</dbReference>
<dbReference type="Pfam" id="PF00990">
    <property type="entry name" value="GGDEF"/>
    <property type="match status" value="2"/>
</dbReference>
<protein>
    <submittedName>
        <fullName evidence="3">Diguanylate cyclase (GGDEF) domain-containing protein</fullName>
    </submittedName>
</protein>
<dbReference type="Proteomes" id="UP000199689">
    <property type="component" value="Unassembled WGS sequence"/>
</dbReference>
<feature type="domain" description="EAL" evidence="1">
    <location>
        <begin position="286"/>
        <end position="538"/>
    </location>
</feature>
<dbReference type="SUPFAM" id="SSF55785">
    <property type="entry name" value="PYP-like sensor domain (PAS domain)"/>
    <property type="match status" value="2"/>
</dbReference>
<proteinExistence type="predicted"/>
<evidence type="ECO:0000313" key="4">
    <source>
        <dbReference type="Proteomes" id="UP000199689"/>
    </source>
</evidence>
<dbReference type="InterPro" id="IPR029787">
    <property type="entry name" value="Nucleotide_cyclase"/>
</dbReference>
<reference evidence="3 4" key="1">
    <citation type="submission" date="2016-10" db="EMBL/GenBank/DDBJ databases">
        <authorList>
            <person name="de Groot N.N."/>
        </authorList>
    </citation>
    <scope>NUCLEOTIDE SEQUENCE [LARGE SCALE GENOMIC DNA]</scope>
    <source>
        <strain evidence="3 4">DSM 15230</strain>
    </source>
</reference>
<dbReference type="Gene3D" id="3.30.70.270">
    <property type="match status" value="2"/>
</dbReference>